<accession>A0AAX6MSS6</accession>
<feature type="compositionally biased region" description="Basic and acidic residues" evidence="1">
    <location>
        <begin position="70"/>
        <end position="88"/>
    </location>
</feature>
<gene>
    <name evidence="2" type="ORF">Daesc_003318</name>
</gene>
<feature type="compositionally biased region" description="Basic and acidic residues" evidence="1">
    <location>
        <begin position="113"/>
        <end position="122"/>
    </location>
</feature>
<dbReference type="Proteomes" id="UP001369815">
    <property type="component" value="Unassembled WGS sequence"/>
</dbReference>
<dbReference type="AlphaFoldDB" id="A0AAX6MSS6"/>
<reference evidence="2 3" key="1">
    <citation type="journal article" date="2024" name="Front Chem Biol">
        <title>Unveiling the potential of Daldinia eschscholtzii MFLUCC 19-0629 through bioactivity and bioinformatics studies for enhanced sustainable agriculture production.</title>
        <authorList>
            <person name="Brooks S."/>
            <person name="Weaver J.A."/>
            <person name="Klomchit A."/>
            <person name="Alharthi S.A."/>
            <person name="Onlamun T."/>
            <person name="Nurani R."/>
            <person name="Vong T.K."/>
            <person name="Alberti F."/>
            <person name="Greco C."/>
        </authorList>
    </citation>
    <scope>NUCLEOTIDE SEQUENCE [LARGE SCALE GENOMIC DNA]</scope>
    <source>
        <strain evidence="2">MFLUCC 19-0629</strain>
    </source>
</reference>
<protein>
    <submittedName>
        <fullName evidence="2">Uncharacterized protein</fullName>
    </submittedName>
</protein>
<keyword evidence="3" id="KW-1185">Reference proteome</keyword>
<evidence type="ECO:0000313" key="3">
    <source>
        <dbReference type="Proteomes" id="UP001369815"/>
    </source>
</evidence>
<proteinExistence type="predicted"/>
<dbReference type="EMBL" id="JBANMG010000003">
    <property type="protein sequence ID" value="KAK6955675.1"/>
    <property type="molecule type" value="Genomic_DNA"/>
</dbReference>
<feature type="region of interest" description="Disordered" evidence="1">
    <location>
        <begin position="63"/>
        <end position="129"/>
    </location>
</feature>
<evidence type="ECO:0000256" key="1">
    <source>
        <dbReference type="SAM" id="MobiDB-lite"/>
    </source>
</evidence>
<comment type="caution">
    <text evidence="2">The sequence shown here is derived from an EMBL/GenBank/DDBJ whole genome shotgun (WGS) entry which is preliminary data.</text>
</comment>
<evidence type="ECO:0000313" key="2">
    <source>
        <dbReference type="EMBL" id="KAK6955675.1"/>
    </source>
</evidence>
<sequence>MLCHVFHRDSFELHRERGARRAREREIGTWAFDDEFEESAISSLLSRIFARLRQAWSALPCSAASRSRQKTREGKSMFGKDKHARFADENSSPASQHHTDGVQCENTNIVATEEQKDTEAARHSLNSRK</sequence>
<organism evidence="2 3">
    <name type="scientific">Daldinia eschscholtzii</name>
    <dbReference type="NCBI Taxonomy" id="292717"/>
    <lineage>
        <taxon>Eukaryota</taxon>
        <taxon>Fungi</taxon>
        <taxon>Dikarya</taxon>
        <taxon>Ascomycota</taxon>
        <taxon>Pezizomycotina</taxon>
        <taxon>Sordariomycetes</taxon>
        <taxon>Xylariomycetidae</taxon>
        <taxon>Xylariales</taxon>
        <taxon>Hypoxylaceae</taxon>
        <taxon>Daldinia</taxon>
    </lineage>
</organism>
<name>A0AAX6MSS6_9PEZI</name>